<sequence length="233" mass="27507">MTSITITTKDITSSENITSLKDVVPFLETFCQGKTTFRTNTDFNKILATMVYENSFKEKIKGYHYMWYKSGNKQALVLFRAPSTYIFKMNLKRIFNETPLNEGGKIHYSEKYREYKVFSALVKFTYNMTNPPPDNKKERLGVFWLDCKTIDKIVQNDSKRTKYNHVLLSKFFEIYSKTPDRDYFVQPDFLDKLDEFKMFNTDSDIKNKSNRSDSDESDEYSMQDLWGDSDSDD</sequence>
<name>A0A481Z183_9VIRU</name>
<evidence type="ECO:0000256" key="1">
    <source>
        <dbReference type="SAM" id="MobiDB-lite"/>
    </source>
</evidence>
<proteinExistence type="predicted"/>
<feature type="compositionally biased region" description="Basic and acidic residues" evidence="1">
    <location>
        <begin position="203"/>
        <end position="214"/>
    </location>
</feature>
<feature type="region of interest" description="Disordered" evidence="1">
    <location>
        <begin position="203"/>
        <end position="233"/>
    </location>
</feature>
<accession>A0A481Z183</accession>
<protein>
    <submittedName>
        <fullName evidence="2">Uncharacterized protein</fullName>
    </submittedName>
</protein>
<gene>
    <name evidence="2" type="ORF">LCMiAC02_05570</name>
</gene>
<reference evidence="2" key="1">
    <citation type="journal article" date="2019" name="MBio">
        <title>Virus Genomes from Deep Sea Sediments Expand the Ocean Megavirome and Support Independent Origins of Viral Gigantism.</title>
        <authorList>
            <person name="Backstrom D."/>
            <person name="Yutin N."/>
            <person name="Jorgensen S.L."/>
            <person name="Dharamshi J."/>
            <person name="Homa F."/>
            <person name="Zaremba-Niedwiedzka K."/>
            <person name="Spang A."/>
            <person name="Wolf Y.I."/>
            <person name="Koonin E.V."/>
            <person name="Ettema T.J."/>
        </authorList>
    </citation>
    <scope>NUCLEOTIDE SEQUENCE</scope>
</reference>
<organism evidence="2">
    <name type="scientific">Mimivirus LCMiAC02</name>
    <dbReference type="NCBI Taxonomy" id="2506609"/>
    <lineage>
        <taxon>Viruses</taxon>
        <taxon>Varidnaviria</taxon>
        <taxon>Bamfordvirae</taxon>
        <taxon>Nucleocytoviricota</taxon>
        <taxon>Megaviricetes</taxon>
        <taxon>Imitervirales</taxon>
        <taxon>Mimiviridae</taxon>
        <taxon>Klosneuvirinae</taxon>
    </lineage>
</organism>
<feature type="compositionally biased region" description="Acidic residues" evidence="1">
    <location>
        <begin position="215"/>
        <end position="233"/>
    </location>
</feature>
<dbReference type="EMBL" id="MK500424">
    <property type="protein sequence ID" value="QBK89462.1"/>
    <property type="molecule type" value="Genomic_DNA"/>
</dbReference>
<evidence type="ECO:0000313" key="2">
    <source>
        <dbReference type="EMBL" id="QBK89462.1"/>
    </source>
</evidence>